<keyword evidence="10" id="KW-0411">Iron-sulfur</keyword>
<name>A0A1C3KCS2_PLAMA</name>
<dbReference type="GO" id="GO:0032357">
    <property type="term" value="F:oxidized purine DNA binding"/>
    <property type="evidence" value="ECO:0007669"/>
    <property type="project" value="TreeGrafter"/>
</dbReference>
<dbReference type="GO" id="GO:0035485">
    <property type="term" value="F:adenine/guanine mispair binding"/>
    <property type="evidence" value="ECO:0007669"/>
    <property type="project" value="TreeGrafter"/>
</dbReference>
<comment type="catalytic activity">
    <reaction evidence="1">
        <text>Hydrolyzes free adenine bases from 7,8-dihydro-8-oxoguanine:adenine mismatched double-stranded DNA, leaving an apurinic site.</text>
        <dbReference type="EC" id="3.2.2.31"/>
    </reaction>
</comment>
<dbReference type="EMBL" id="LT594497">
    <property type="protein sequence ID" value="SBT71393.1"/>
    <property type="molecule type" value="Genomic_DNA"/>
</dbReference>
<dbReference type="EC" id="3.2.2.31" evidence="4"/>
<evidence type="ECO:0000256" key="2">
    <source>
        <dbReference type="ARBA" id="ARBA00001966"/>
    </source>
</evidence>
<evidence type="ECO:0000256" key="3">
    <source>
        <dbReference type="ARBA" id="ARBA00008343"/>
    </source>
</evidence>
<dbReference type="SUPFAM" id="SSF55811">
    <property type="entry name" value="Nudix"/>
    <property type="match status" value="1"/>
</dbReference>
<proteinExistence type="inferred from homology"/>
<keyword evidence="7" id="KW-0227">DNA damage</keyword>
<feature type="domain" description="HhH-GPD" evidence="14">
    <location>
        <begin position="229"/>
        <end position="381"/>
    </location>
</feature>
<dbReference type="GO" id="GO:0005634">
    <property type="term" value="C:nucleus"/>
    <property type="evidence" value="ECO:0007669"/>
    <property type="project" value="TreeGrafter"/>
</dbReference>
<gene>
    <name evidence="15" type="primary">PmlGA01_090030200</name>
    <name evidence="15" type="ORF">PMLGA01_090030200</name>
</gene>
<dbReference type="SUPFAM" id="SSF48150">
    <property type="entry name" value="DNA-glycosylase"/>
    <property type="match status" value="1"/>
</dbReference>
<keyword evidence="8" id="KW-0378">Hydrolase</keyword>
<dbReference type="GO" id="GO:0000701">
    <property type="term" value="F:purine-specific mismatch base pair DNA N-glycosylase activity"/>
    <property type="evidence" value="ECO:0007669"/>
    <property type="project" value="UniProtKB-EC"/>
</dbReference>
<evidence type="ECO:0000256" key="4">
    <source>
        <dbReference type="ARBA" id="ARBA00012045"/>
    </source>
</evidence>
<dbReference type="GO" id="GO:0006284">
    <property type="term" value="P:base-excision repair"/>
    <property type="evidence" value="ECO:0007669"/>
    <property type="project" value="InterPro"/>
</dbReference>
<dbReference type="VEuPathDB" id="PlasmoDB:PmUG01_09038700"/>
<evidence type="ECO:0000256" key="6">
    <source>
        <dbReference type="ARBA" id="ARBA00022723"/>
    </source>
</evidence>
<evidence type="ECO:0000256" key="8">
    <source>
        <dbReference type="ARBA" id="ARBA00022801"/>
    </source>
</evidence>
<dbReference type="CDD" id="cd00056">
    <property type="entry name" value="ENDO3c"/>
    <property type="match status" value="1"/>
</dbReference>
<evidence type="ECO:0000256" key="13">
    <source>
        <dbReference type="SAM" id="MobiDB-lite"/>
    </source>
</evidence>
<evidence type="ECO:0000313" key="15">
    <source>
        <dbReference type="EMBL" id="SBT71393.1"/>
    </source>
</evidence>
<dbReference type="InterPro" id="IPR003265">
    <property type="entry name" value="HhH-GPD_domain"/>
</dbReference>
<dbReference type="PANTHER" id="PTHR42944:SF1">
    <property type="entry name" value="ADENINE DNA GLYCOSYLASE"/>
    <property type="match status" value="1"/>
</dbReference>
<dbReference type="Gene3D" id="1.10.340.30">
    <property type="entry name" value="Hypothetical protein, domain 2"/>
    <property type="match status" value="1"/>
</dbReference>
<feature type="region of interest" description="Disordered" evidence="13">
    <location>
        <begin position="1"/>
        <end position="35"/>
    </location>
</feature>
<comment type="cofactor">
    <cofactor evidence="2">
        <name>[4Fe-4S] cluster</name>
        <dbReference type="ChEBI" id="CHEBI:49883"/>
    </cofactor>
</comment>
<dbReference type="AlphaFoldDB" id="A0A1C3KCS2"/>
<dbReference type="GO" id="GO:0034039">
    <property type="term" value="F:8-oxo-7,8-dihydroguanine DNA N-glycosylase activity"/>
    <property type="evidence" value="ECO:0007669"/>
    <property type="project" value="TreeGrafter"/>
</dbReference>
<evidence type="ECO:0000256" key="12">
    <source>
        <dbReference type="ARBA" id="ARBA00023295"/>
    </source>
</evidence>
<dbReference type="InterPro" id="IPR011257">
    <property type="entry name" value="DNA_glycosylase"/>
</dbReference>
<evidence type="ECO:0000313" key="16">
    <source>
        <dbReference type="Proteomes" id="UP000219799"/>
    </source>
</evidence>
<dbReference type="Gene3D" id="1.10.1670.10">
    <property type="entry name" value="Helix-hairpin-Helix base-excision DNA repair enzymes (C-terminal)"/>
    <property type="match status" value="1"/>
</dbReference>
<sequence length="613" mass="71673">MNKGNFEKSEKPGKGSTKNSELKRENKISSAKRGMCTHSKIQKIENFTEEYHYSILQKYNYDIVKDLLEWYYKYRRKLPWRNDKPPYTTSVQLDEGKITGGDIRHYFTKSDNKKIKKEDLNSYINKNTNNEREKRTIGVVVKVKKEQQNLACQEVKRIKKETILNNESKNIEINQMIRNDENITMLSTCIRSNSNPYNNENVENIRSESINNADNLCLRGYQIYISEIMLQQTKVHTVLNYYIKWMNTWSSIFELAKRNLDDVLILWKGLGYYNRAKNLLECCKTVVEKYNGIFPNDIKLLKELPGIGDYTSKAICIHLYNRKDICIDTNIIRIFSRITDTINYYKSTVLSKHCEEVSHILCSGEFNYSDLSQALMDLGSSVCTNSPLCAKCPLNKYCLIHLKTNKKKYSPFNLIHPPDCTLCVLDRNVEIKSVPLVKRKKKTGKTCLVLLVKREEVNNGDNSGNSSINSVPTANHSRTNHLDDHYLMIKNTDSNLFSMHYLFPLLLIDQFDKKTVHVHLNSLLSKLNLNNSKKDSFTYINHFKHIFSHLTYDTYIYVCSVLDAENTTINGENTWIKLKDIKDFTHNTFCQHIIDHYKEMIDDKKNYFSEFYI</sequence>
<dbReference type="InterPro" id="IPR015797">
    <property type="entry name" value="NUDIX_hydrolase-like_dom_sf"/>
</dbReference>
<evidence type="ECO:0000256" key="7">
    <source>
        <dbReference type="ARBA" id="ARBA00022763"/>
    </source>
</evidence>
<evidence type="ECO:0000256" key="9">
    <source>
        <dbReference type="ARBA" id="ARBA00023004"/>
    </source>
</evidence>
<keyword evidence="9" id="KW-0408">Iron</keyword>
<comment type="similarity">
    <text evidence="3">Belongs to the Nth/MutY family.</text>
</comment>
<evidence type="ECO:0000256" key="11">
    <source>
        <dbReference type="ARBA" id="ARBA00023204"/>
    </source>
</evidence>
<dbReference type="GO" id="GO:0006298">
    <property type="term" value="P:mismatch repair"/>
    <property type="evidence" value="ECO:0007669"/>
    <property type="project" value="TreeGrafter"/>
</dbReference>
<evidence type="ECO:0000256" key="1">
    <source>
        <dbReference type="ARBA" id="ARBA00000843"/>
    </source>
</evidence>
<dbReference type="InterPro" id="IPR044298">
    <property type="entry name" value="MIG/MutY"/>
</dbReference>
<dbReference type="SMART" id="SM00478">
    <property type="entry name" value="ENDO3c"/>
    <property type="match status" value="1"/>
</dbReference>
<evidence type="ECO:0000256" key="10">
    <source>
        <dbReference type="ARBA" id="ARBA00023014"/>
    </source>
</evidence>
<keyword evidence="12" id="KW-0326">Glycosidase</keyword>
<evidence type="ECO:0000256" key="5">
    <source>
        <dbReference type="ARBA" id="ARBA00022023"/>
    </source>
</evidence>
<dbReference type="Gene3D" id="3.90.79.10">
    <property type="entry name" value="Nucleoside Triphosphate Pyrophosphohydrolase"/>
    <property type="match status" value="1"/>
</dbReference>
<organism evidence="15 16">
    <name type="scientific">Plasmodium malariae</name>
    <dbReference type="NCBI Taxonomy" id="5858"/>
    <lineage>
        <taxon>Eukaryota</taxon>
        <taxon>Sar</taxon>
        <taxon>Alveolata</taxon>
        <taxon>Apicomplexa</taxon>
        <taxon>Aconoidasida</taxon>
        <taxon>Haemosporida</taxon>
        <taxon>Plasmodiidae</taxon>
        <taxon>Plasmodium</taxon>
        <taxon>Plasmodium (Plasmodium)</taxon>
    </lineage>
</organism>
<dbReference type="GO" id="GO:0051536">
    <property type="term" value="F:iron-sulfur cluster binding"/>
    <property type="evidence" value="ECO:0007669"/>
    <property type="project" value="UniProtKB-KW"/>
</dbReference>
<dbReference type="InterPro" id="IPR023170">
    <property type="entry name" value="HhH_base_excis_C"/>
</dbReference>
<dbReference type="Pfam" id="PF00730">
    <property type="entry name" value="HhH-GPD"/>
    <property type="match status" value="1"/>
</dbReference>
<evidence type="ECO:0000259" key="14">
    <source>
        <dbReference type="SMART" id="SM00478"/>
    </source>
</evidence>
<feature type="compositionally biased region" description="Basic and acidic residues" evidence="13">
    <location>
        <begin position="1"/>
        <end position="13"/>
    </location>
</feature>
<dbReference type="PANTHER" id="PTHR42944">
    <property type="entry name" value="ADENINE DNA GLYCOSYLASE"/>
    <property type="match status" value="1"/>
</dbReference>
<dbReference type="GO" id="GO:0046872">
    <property type="term" value="F:metal ion binding"/>
    <property type="evidence" value="ECO:0007669"/>
    <property type="project" value="UniProtKB-KW"/>
</dbReference>
<accession>A0A1C3KCS2</accession>
<keyword evidence="6" id="KW-0479">Metal-binding</keyword>
<keyword evidence="11" id="KW-0234">DNA repair</keyword>
<protein>
    <recommendedName>
        <fullName evidence="5">Adenine DNA glycosylase</fullName>
        <ecNumber evidence="4">3.2.2.31</ecNumber>
    </recommendedName>
</protein>
<reference evidence="15 16" key="1">
    <citation type="submission" date="2016-06" db="EMBL/GenBank/DDBJ databases">
        <authorList>
            <consortium name="Pathogen Informatics"/>
        </authorList>
    </citation>
    <scope>NUCLEOTIDE SEQUENCE [LARGE SCALE GENOMIC DNA]</scope>
    <source>
        <strain evidence="15">PmlGA01</strain>
    </source>
</reference>
<dbReference type="Proteomes" id="UP000219799">
    <property type="component" value="Chromosome 9"/>
</dbReference>